<dbReference type="STRING" id="7168.A0A182N3U9"/>
<evidence type="ECO:0000313" key="3">
    <source>
        <dbReference type="Proteomes" id="UP000075884"/>
    </source>
</evidence>
<feature type="region of interest" description="Disordered" evidence="1">
    <location>
        <begin position="612"/>
        <end position="631"/>
    </location>
</feature>
<reference evidence="2" key="2">
    <citation type="submission" date="2020-05" db="UniProtKB">
        <authorList>
            <consortium name="EnsemblMetazoa"/>
        </authorList>
    </citation>
    <scope>IDENTIFICATION</scope>
    <source>
        <strain evidence="2">WRAIR2</strain>
    </source>
</reference>
<dbReference type="Proteomes" id="UP000075884">
    <property type="component" value="Unassembled WGS sequence"/>
</dbReference>
<dbReference type="AlphaFoldDB" id="A0A182N3U9"/>
<reference evidence="3" key="1">
    <citation type="submission" date="2013-03" db="EMBL/GenBank/DDBJ databases">
        <title>The Genome Sequence of Anopheles dirus WRAIR2.</title>
        <authorList>
            <consortium name="The Broad Institute Genomics Platform"/>
            <person name="Neafsey D.E."/>
            <person name="Walton C."/>
            <person name="Walker B."/>
            <person name="Young S.K."/>
            <person name="Zeng Q."/>
            <person name="Gargeya S."/>
            <person name="Fitzgerald M."/>
            <person name="Haas B."/>
            <person name="Abouelleil A."/>
            <person name="Allen A.W."/>
            <person name="Alvarado L."/>
            <person name="Arachchi H.M."/>
            <person name="Berlin A.M."/>
            <person name="Chapman S.B."/>
            <person name="Gainer-Dewar J."/>
            <person name="Goldberg J."/>
            <person name="Griggs A."/>
            <person name="Gujja S."/>
            <person name="Hansen M."/>
            <person name="Howarth C."/>
            <person name="Imamovic A."/>
            <person name="Ireland A."/>
            <person name="Larimer J."/>
            <person name="McCowan C."/>
            <person name="Murphy C."/>
            <person name="Pearson M."/>
            <person name="Poon T.W."/>
            <person name="Priest M."/>
            <person name="Roberts A."/>
            <person name="Saif S."/>
            <person name="Shea T."/>
            <person name="Sisk P."/>
            <person name="Sykes S."/>
            <person name="Wortman J."/>
            <person name="Nusbaum C."/>
            <person name="Birren B."/>
        </authorList>
    </citation>
    <scope>NUCLEOTIDE SEQUENCE [LARGE SCALE GENOMIC DNA]</scope>
    <source>
        <strain evidence="3">WRAIR2</strain>
    </source>
</reference>
<sequence>MSYVMVETTDATGKTELLAAPTNWVQWEMGESTYLCWPNHRSLRTLNALLNDEHSVPSDDWEKHKCNIICKHIPSLQAAEKILETMQEDRIVSDTQSRATHASRTANDVSSLQDDPLQEVSADLNSGDGKDRMGIVKALQQLIHLLVEMKSMMESNQEEMRNKLSAGFREIQAAVLSSVRQETGAESNAEEPTTAPIVEQTVMAYVMVETTDSTGVAELVAAPVSWIQWEAGGLTYLCWPNQRNVKTLQTLLNNECSVPTNDWEKHKCNIICKNIPSLEAAETIVEAMQDQARATAVVQNASSVKDETLDELLSERSLPDSEQTAEDPLEDEKPIHQMSYVMVETTGGTGAVELLAAPVSWIQWETDGTTYLSWPNQRNVKTLHALLNDDRTVPAVDWEKHRCNIICKHIPSLVAAEKIVETMQEQRNAPASPGTQHVPGGTAFKEEFSSDVSFDQDEDPLGDGKPVQQLINLIVELKSLIEGYQQEMRMRLNEGMSYVMVETTGATGNKELLATPASWIKWDAEGFTYLYWPNHRYLNKLKALLNDERSAPAADWEKHKCKILSKSIPSFVAADKMVQTLKRQRQAAAEASDKPQKIPVTVKKAPVPSLHDWVPKRSAKPGPNPVPVKEADEPNIQNELRRTAATPDTNMQDEVLMSYVVVETTGATGDKELLAAPTKWIKWEKGGFTSLRWPNQRYLSTLNALLNDAGSIPSADWEKHKCDIMCRNIPSLETAERMVEQMLEQRKGPAASEAIPVTMQKTEDPMAEEENLHEFSSNLTKVVDECRMSQLKKLELTTKENCWLHQEVGSNVKRKE</sequence>
<dbReference type="VEuPathDB" id="VectorBase:ADIR002313"/>
<dbReference type="EnsemblMetazoa" id="ADIR002313-RA">
    <property type="protein sequence ID" value="ADIR002313-PA"/>
    <property type="gene ID" value="ADIR002313"/>
</dbReference>
<evidence type="ECO:0000313" key="2">
    <source>
        <dbReference type="EnsemblMetazoa" id="ADIR002313-PA"/>
    </source>
</evidence>
<keyword evidence="3" id="KW-1185">Reference proteome</keyword>
<proteinExistence type="predicted"/>
<protein>
    <submittedName>
        <fullName evidence="2">Uncharacterized protein</fullName>
    </submittedName>
</protein>
<feature type="compositionally biased region" description="Polar residues" evidence="1">
    <location>
        <begin position="93"/>
        <end position="113"/>
    </location>
</feature>
<feature type="region of interest" description="Disordered" evidence="1">
    <location>
        <begin position="310"/>
        <end position="331"/>
    </location>
</feature>
<name>A0A182N3U9_9DIPT</name>
<accession>A0A182N3U9</accession>
<evidence type="ECO:0000256" key="1">
    <source>
        <dbReference type="SAM" id="MobiDB-lite"/>
    </source>
</evidence>
<feature type="region of interest" description="Disordered" evidence="1">
    <location>
        <begin position="93"/>
        <end position="119"/>
    </location>
</feature>
<organism evidence="2 3">
    <name type="scientific">Anopheles dirus</name>
    <dbReference type="NCBI Taxonomy" id="7168"/>
    <lineage>
        <taxon>Eukaryota</taxon>
        <taxon>Metazoa</taxon>
        <taxon>Ecdysozoa</taxon>
        <taxon>Arthropoda</taxon>
        <taxon>Hexapoda</taxon>
        <taxon>Insecta</taxon>
        <taxon>Pterygota</taxon>
        <taxon>Neoptera</taxon>
        <taxon>Endopterygota</taxon>
        <taxon>Diptera</taxon>
        <taxon>Nematocera</taxon>
        <taxon>Culicoidea</taxon>
        <taxon>Culicidae</taxon>
        <taxon>Anophelinae</taxon>
        <taxon>Anopheles</taxon>
    </lineage>
</organism>